<sequence length="401" mass="45599">MTAASDVEIKIYASFPIVVEPEEGLNLNANNWEWVHCLTLSLETLHALPWLPSKPFKWMRYAIGAVVGAEGHLCRSIDPLDIVEYDAGFPTEPIALYYHLSDEERRRMFPVDSDDDRRTSLSSSAPSTRMEQFFSDVGERDGHRCVLTGAPEFLCDAVHLLAHNKGDEYISRYTQRRTRDHAGGDVVEEINSVRNGLMLNGNAHRILGSSLAFLPTPNFAMSTADVDPSLPAGEERFTAHLFKPQIENLVLGTASPPFGISLRVAGRDDWPPAILFDAVYATAVLKHFGTQEFREKVFLTWKSTFYPDVGVGHIKTSRKSQTNRYTKLMRWKSKKREREAHFEARNAQPDAFDMLMAVPYILVQPNQLQSTLREARERAESKERRRVQEKVEDWMRQADSS</sequence>
<comment type="caution">
    <text evidence="3">The sequence shown here is derived from an EMBL/GenBank/DDBJ whole genome shotgun (WGS) entry which is preliminary data.</text>
</comment>
<dbReference type="InParanoid" id="A0A409VT98"/>
<feature type="region of interest" description="Disordered" evidence="1">
    <location>
        <begin position="375"/>
        <end position="401"/>
    </location>
</feature>
<dbReference type="Proteomes" id="UP000284706">
    <property type="component" value="Unassembled WGS sequence"/>
</dbReference>
<evidence type="ECO:0000259" key="2">
    <source>
        <dbReference type="Pfam" id="PF13391"/>
    </source>
</evidence>
<name>A0A409VT98_9AGAR</name>
<evidence type="ECO:0000313" key="3">
    <source>
        <dbReference type="EMBL" id="PPQ69501.1"/>
    </source>
</evidence>
<dbReference type="Pfam" id="PF13391">
    <property type="entry name" value="HNH_2"/>
    <property type="match status" value="1"/>
</dbReference>
<gene>
    <name evidence="3" type="ORF">CVT26_002847</name>
</gene>
<proteinExistence type="predicted"/>
<accession>A0A409VT98</accession>
<protein>
    <recommendedName>
        <fullName evidence="2">HNH nuclease domain-containing protein</fullName>
    </recommendedName>
</protein>
<evidence type="ECO:0000256" key="1">
    <source>
        <dbReference type="SAM" id="MobiDB-lite"/>
    </source>
</evidence>
<organism evidence="3 4">
    <name type="scientific">Gymnopilus dilepis</name>
    <dbReference type="NCBI Taxonomy" id="231916"/>
    <lineage>
        <taxon>Eukaryota</taxon>
        <taxon>Fungi</taxon>
        <taxon>Dikarya</taxon>
        <taxon>Basidiomycota</taxon>
        <taxon>Agaricomycotina</taxon>
        <taxon>Agaricomycetes</taxon>
        <taxon>Agaricomycetidae</taxon>
        <taxon>Agaricales</taxon>
        <taxon>Agaricineae</taxon>
        <taxon>Hymenogastraceae</taxon>
        <taxon>Gymnopilus</taxon>
    </lineage>
</organism>
<dbReference type="EMBL" id="NHYE01005571">
    <property type="protein sequence ID" value="PPQ69501.1"/>
    <property type="molecule type" value="Genomic_DNA"/>
</dbReference>
<evidence type="ECO:0000313" key="4">
    <source>
        <dbReference type="Proteomes" id="UP000284706"/>
    </source>
</evidence>
<keyword evidence="4" id="KW-1185">Reference proteome</keyword>
<dbReference type="AlphaFoldDB" id="A0A409VT98"/>
<reference evidence="3 4" key="1">
    <citation type="journal article" date="2018" name="Evol. Lett.">
        <title>Horizontal gene cluster transfer increased hallucinogenic mushroom diversity.</title>
        <authorList>
            <person name="Reynolds H.T."/>
            <person name="Vijayakumar V."/>
            <person name="Gluck-Thaler E."/>
            <person name="Korotkin H.B."/>
            <person name="Matheny P.B."/>
            <person name="Slot J.C."/>
        </authorList>
    </citation>
    <scope>NUCLEOTIDE SEQUENCE [LARGE SCALE GENOMIC DNA]</scope>
    <source>
        <strain evidence="3 4">SRW20</strain>
    </source>
</reference>
<dbReference type="OrthoDB" id="3269637at2759"/>
<dbReference type="InterPro" id="IPR003615">
    <property type="entry name" value="HNH_nuc"/>
</dbReference>
<feature type="domain" description="HNH nuclease" evidence="2">
    <location>
        <begin position="145"/>
        <end position="207"/>
    </location>
</feature>